<reference evidence="1 2" key="1">
    <citation type="submission" date="2020-04" db="EMBL/GenBank/DDBJ databases">
        <title>Pseudoalteromonas caenipelagi sp. nov., isolated from a tidal flat.</title>
        <authorList>
            <person name="Park S."/>
            <person name="Yoon J.-H."/>
        </authorList>
    </citation>
    <scope>NUCLEOTIDE SEQUENCE [LARGE SCALE GENOMIC DNA]</scope>
    <source>
        <strain evidence="1 2">JBTF-M23</strain>
    </source>
</reference>
<keyword evidence="2" id="KW-1185">Reference proteome</keyword>
<organism evidence="1 2">
    <name type="scientific">Pseudoalteromonas caenipelagi</name>
    <dbReference type="NCBI Taxonomy" id="2726988"/>
    <lineage>
        <taxon>Bacteria</taxon>
        <taxon>Pseudomonadati</taxon>
        <taxon>Pseudomonadota</taxon>
        <taxon>Gammaproteobacteria</taxon>
        <taxon>Alteromonadales</taxon>
        <taxon>Pseudoalteromonadaceae</taxon>
        <taxon>Pseudoalteromonas</taxon>
    </lineage>
</organism>
<comment type="caution">
    <text evidence="1">The sequence shown here is derived from an EMBL/GenBank/DDBJ whole genome shotgun (WGS) entry which is preliminary data.</text>
</comment>
<sequence>MGFSSLSNAISESVQAPEEGITGRLRCEENCDLNDVLTKMHQAINKLDFVVNEENIFELYDSNGTLINYMSYGQFIKGLPKIQYTSKKKLNLDTEIRPFDGALDCRYDRDNPCEEWDYLTMKMSEELTLTPTVMPITQQYIDSTNDVLGFVSGAASHHIVGRIARAARMASSAFGMYKSAVEATVGAAVGQAVSKTATLGVLKGGDFLIIIGNESGVYRPSVRRFVKITSGFWDAMNKTSRNTKVLEAVGFYGRSGGGGTGGSNTQAPNPENTTGITCVTGYTDATGIQVPQPICWPT</sequence>
<name>A0A849V963_9GAMM</name>
<accession>A0A849V963</accession>
<evidence type="ECO:0000313" key="2">
    <source>
        <dbReference type="Proteomes" id="UP000586305"/>
    </source>
</evidence>
<dbReference type="EMBL" id="JABBPG010000001">
    <property type="protein sequence ID" value="NOU49310.1"/>
    <property type="molecule type" value="Genomic_DNA"/>
</dbReference>
<evidence type="ECO:0000313" key="1">
    <source>
        <dbReference type="EMBL" id="NOU49310.1"/>
    </source>
</evidence>
<dbReference type="Proteomes" id="UP000586305">
    <property type="component" value="Unassembled WGS sequence"/>
</dbReference>
<dbReference type="AlphaFoldDB" id="A0A849V963"/>
<protein>
    <submittedName>
        <fullName evidence="1">Uncharacterized protein</fullName>
    </submittedName>
</protein>
<dbReference type="RefSeq" id="WP_171624398.1">
    <property type="nucleotide sequence ID" value="NZ_JABBPG010000001.1"/>
</dbReference>
<proteinExistence type="predicted"/>
<gene>
    <name evidence="1" type="ORF">HG263_01925</name>
</gene>